<feature type="compositionally biased region" description="Acidic residues" evidence="1">
    <location>
        <begin position="134"/>
        <end position="144"/>
    </location>
</feature>
<proteinExistence type="predicted"/>
<gene>
    <name evidence="2" type="ORF">GRF29_8g333671</name>
</gene>
<name>A0AAN6M5Y2_9PLEO</name>
<accession>A0AAN6M5Y2</accession>
<organism evidence="2 3">
    <name type="scientific">Pseudopithomyces chartarum</name>
    <dbReference type="NCBI Taxonomy" id="1892770"/>
    <lineage>
        <taxon>Eukaryota</taxon>
        <taxon>Fungi</taxon>
        <taxon>Dikarya</taxon>
        <taxon>Ascomycota</taxon>
        <taxon>Pezizomycotina</taxon>
        <taxon>Dothideomycetes</taxon>
        <taxon>Pleosporomycetidae</taxon>
        <taxon>Pleosporales</taxon>
        <taxon>Massarineae</taxon>
        <taxon>Didymosphaeriaceae</taxon>
        <taxon>Pseudopithomyces</taxon>
    </lineage>
</organism>
<feature type="region of interest" description="Disordered" evidence="1">
    <location>
        <begin position="63"/>
        <end position="164"/>
    </location>
</feature>
<evidence type="ECO:0000313" key="2">
    <source>
        <dbReference type="EMBL" id="KAK3215547.1"/>
    </source>
</evidence>
<dbReference type="AlphaFoldDB" id="A0AAN6M5Y2"/>
<comment type="caution">
    <text evidence="2">The sequence shown here is derived from an EMBL/GenBank/DDBJ whole genome shotgun (WGS) entry which is preliminary data.</text>
</comment>
<evidence type="ECO:0000313" key="3">
    <source>
        <dbReference type="Proteomes" id="UP001280581"/>
    </source>
</evidence>
<dbReference type="Proteomes" id="UP001280581">
    <property type="component" value="Unassembled WGS sequence"/>
</dbReference>
<reference evidence="2 3" key="1">
    <citation type="submission" date="2021-02" db="EMBL/GenBank/DDBJ databases">
        <title>Genome assembly of Pseudopithomyces chartarum.</title>
        <authorList>
            <person name="Jauregui R."/>
            <person name="Singh J."/>
            <person name="Voisey C."/>
        </authorList>
    </citation>
    <scope>NUCLEOTIDE SEQUENCE [LARGE SCALE GENOMIC DNA]</scope>
    <source>
        <strain evidence="2 3">AGR01</strain>
    </source>
</reference>
<protein>
    <submittedName>
        <fullName evidence="2">Uncharacterized protein</fullName>
    </submittedName>
</protein>
<dbReference type="EMBL" id="WVTA01000002">
    <property type="protein sequence ID" value="KAK3215547.1"/>
    <property type="molecule type" value="Genomic_DNA"/>
</dbReference>
<feature type="compositionally biased region" description="Acidic residues" evidence="1">
    <location>
        <begin position="93"/>
        <end position="113"/>
    </location>
</feature>
<evidence type="ECO:0000256" key="1">
    <source>
        <dbReference type="SAM" id="MobiDB-lite"/>
    </source>
</evidence>
<sequence length="218" mass="23780">MASKSSLRETLSIAHTAECKLHLAATRPDRDLRFLLGHALTLDSITLRLLEIDRETSTIAQPRHASSVKFQAAGNGSTIRRRSPPPSRLAEIDASDEEDDEEDDLSSDDDQDELALMRFPSGSERAPEEVPGLVEEDGSSDEEEGPRSPEGLDEEFLRGVTSGEGDGELMDMYAKVKKCPCHGHHVDAPELGRIWELPPKTGEERADGVRIAVAEVAG</sequence>
<keyword evidence="3" id="KW-1185">Reference proteome</keyword>